<feature type="region of interest" description="Disordered" evidence="1">
    <location>
        <begin position="1"/>
        <end position="62"/>
    </location>
</feature>
<name>A0A0R2TBC6_9GAMM</name>
<evidence type="ECO:0000256" key="1">
    <source>
        <dbReference type="SAM" id="MobiDB-lite"/>
    </source>
</evidence>
<dbReference type="Proteomes" id="UP000051242">
    <property type="component" value="Unassembled WGS sequence"/>
</dbReference>
<sequence>MSTNENEIGSNPEALDASSEPLQQETLHKAPQQKPRSKEPRWIKSHSKSLPQTIPTGRYAAM</sequence>
<evidence type="ECO:0000313" key="2">
    <source>
        <dbReference type="EMBL" id="KRO84190.1"/>
    </source>
</evidence>
<proteinExistence type="predicted"/>
<accession>A0A0R2TBC6</accession>
<protein>
    <submittedName>
        <fullName evidence="2">Uncharacterized protein</fullName>
    </submittedName>
</protein>
<dbReference type="EMBL" id="LICD01000010">
    <property type="protein sequence ID" value="KRO84190.1"/>
    <property type="molecule type" value="Genomic_DNA"/>
</dbReference>
<reference evidence="2 3" key="1">
    <citation type="submission" date="2015-10" db="EMBL/GenBank/DDBJ databases">
        <title>Metagenome-Assembled Genomes uncover a global brackish microbiome.</title>
        <authorList>
            <person name="Hugerth L.W."/>
            <person name="Larsson J."/>
            <person name="Alneberg J."/>
            <person name="Lindh M.V."/>
            <person name="Legrand C."/>
            <person name="Pinhassi J."/>
            <person name="Andersson A.F."/>
        </authorList>
    </citation>
    <scope>NUCLEOTIDE SEQUENCE [LARGE SCALE GENOMIC DNA]</scope>
    <source>
        <strain evidence="2">BACL22 MAG-120619-bin3</strain>
    </source>
</reference>
<evidence type="ECO:0000313" key="3">
    <source>
        <dbReference type="Proteomes" id="UP000051242"/>
    </source>
</evidence>
<gene>
    <name evidence="2" type="ORF">ABR85_04400</name>
</gene>
<comment type="caution">
    <text evidence="2">The sequence shown here is derived from an EMBL/GenBank/DDBJ whole genome shotgun (WGS) entry which is preliminary data.</text>
</comment>
<organism evidence="2 3">
    <name type="scientific">OM182 bacterium BACL3 MAG-120619-bin3</name>
    <dbReference type="NCBI Taxonomy" id="1655593"/>
    <lineage>
        <taxon>Bacteria</taxon>
        <taxon>Pseudomonadati</taxon>
        <taxon>Pseudomonadota</taxon>
        <taxon>Gammaproteobacteria</taxon>
        <taxon>OMG group</taxon>
        <taxon>OM182 clade</taxon>
    </lineage>
</organism>
<dbReference type="AlphaFoldDB" id="A0A0R2TBC6"/>